<keyword evidence="4" id="KW-1185">Reference proteome</keyword>
<dbReference type="OrthoDB" id="5678374at2"/>
<dbReference type="InterPro" id="IPR055634">
    <property type="entry name" value="DUF7210"/>
</dbReference>
<name>A0A421DNN7_9GAMM</name>
<sequence length="77" mass="8110">MPDVKLNSRHKHAGQWREPDETLSVSQPVADWLIGLGVAEPTATTRSKKTTAVADVTAAETETAQAADATAANHTGE</sequence>
<comment type="caution">
    <text evidence="3">The sequence shown here is derived from an EMBL/GenBank/DDBJ whole genome shotgun (WGS) entry which is preliminary data.</text>
</comment>
<reference evidence="3 4" key="1">
    <citation type="submission" date="2016-09" db="EMBL/GenBank/DDBJ databases">
        <authorList>
            <person name="Doonan J."/>
            <person name="Pachebat J.A."/>
            <person name="Golyshin P.N."/>
            <person name="Denman S."/>
            <person name="Mcdonald J.E."/>
        </authorList>
    </citation>
    <scope>NUCLEOTIDE SEQUENCE [LARGE SCALE GENOMIC DNA]</scope>
    <source>
        <strain evidence="3 4">NCPPB 3934</strain>
    </source>
</reference>
<protein>
    <recommendedName>
        <fullName evidence="2">DUF7210 domain-containing protein</fullName>
    </recommendedName>
</protein>
<dbReference type="AlphaFoldDB" id="A0A421DNN7"/>
<proteinExistence type="predicted"/>
<dbReference type="EMBL" id="MJLZ01000020">
    <property type="protein sequence ID" value="RLM23663.1"/>
    <property type="molecule type" value="Genomic_DNA"/>
</dbReference>
<feature type="region of interest" description="Disordered" evidence="1">
    <location>
        <begin position="1"/>
        <end position="23"/>
    </location>
</feature>
<feature type="domain" description="DUF7210" evidence="2">
    <location>
        <begin position="3"/>
        <end position="39"/>
    </location>
</feature>
<organism evidence="3 4">
    <name type="scientific">Brenneria alni</name>
    <dbReference type="NCBI Taxonomy" id="71656"/>
    <lineage>
        <taxon>Bacteria</taxon>
        <taxon>Pseudomonadati</taxon>
        <taxon>Pseudomonadota</taxon>
        <taxon>Gammaproteobacteria</taxon>
        <taxon>Enterobacterales</taxon>
        <taxon>Pectobacteriaceae</taxon>
        <taxon>Brenneria</taxon>
    </lineage>
</organism>
<gene>
    <name evidence="3" type="ORF">BIY29_10200</name>
</gene>
<accession>A0A421DNN7</accession>
<dbReference type="RefSeq" id="WP_121575084.1">
    <property type="nucleotide sequence ID" value="NZ_MJLZ01000020.1"/>
</dbReference>
<evidence type="ECO:0000313" key="3">
    <source>
        <dbReference type="EMBL" id="RLM23663.1"/>
    </source>
</evidence>
<evidence type="ECO:0000259" key="2">
    <source>
        <dbReference type="Pfam" id="PF23843"/>
    </source>
</evidence>
<dbReference type="Pfam" id="PF23843">
    <property type="entry name" value="DUF7210"/>
    <property type="match status" value="1"/>
</dbReference>
<dbReference type="Proteomes" id="UP000285648">
    <property type="component" value="Unassembled WGS sequence"/>
</dbReference>
<evidence type="ECO:0000313" key="4">
    <source>
        <dbReference type="Proteomes" id="UP000285648"/>
    </source>
</evidence>
<evidence type="ECO:0000256" key="1">
    <source>
        <dbReference type="SAM" id="MobiDB-lite"/>
    </source>
</evidence>